<dbReference type="Gene3D" id="2.40.50.140">
    <property type="entry name" value="Nucleic acid-binding proteins"/>
    <property type="match status" value="1"/>
</dbReference>
<dbReference type="GO" id="GO:0006260">
    <property type="term" value="P:DNA replication"/>
    <property type="evidence" value="ECO:0007669"/>
    <property type="project" value="InterPro"/>
</dbReference>
<comment type="caution">
    <text evidence="2">The sequence shown here is derived from an EMBL/GenBank/DDBJ whole genome shotgun (WGS) entry which is preliminary data.</text>
</comment>
<gene>
    <name evidence="2" type="ORF">DFH07DRAFT_289866</name>
</gene>
<proteinExistence type="predicted"/>
<evidence type="ECO:0000313" key="3">
    <source>
        <dbReference type="Proteomes" id="UP001215280"/>
    </source>
</evidence>
<feature type="domain" description="Replication factor-A protein 1 N-terminal" evidence="1">
    <location>
        <begin position="12"/>
        <end position="95"/>
    </location>
</feature>
<dbReference type="GO" id="GO:0005634">
    <property type="term" value="C:nucleus"/>
    <property type="evidence" value="ECO:0007669"/>
    <property type="project" value="InterPro"/>
</dbReference>
<dbReference type="InterPro" id="IPR007199">
    <property type="entry name" value="Rep_factor-A_N"/>
</dbReference>
<evidence type="ECO:0000259" key="1">
    <source>
        <dbReference type="Pfam" id="PF04057"/>
    </source>
</evidence>
<dbReference type="GO" id="GO:0003677">
    <property type="term" value="F:DNA binding"/>
    <property type="evidence" value="ECO:0007669"/>
    <property type="project" value="InterPro"/>
</dbReference>
<dbReference type="InterPro" id="IPR012340">
    <property type="entry name" value="NA-bd_OB-fold"/>
</dbReference>
<sequence length="135" mass="15014">MDLSPLSAGAAEALCNISKSEPTSQLFVLQLLSIRTVPLTPPQSSRSPRHRVILSDGNHFFHVVLSSTIAPHNTPDLTHKYSIVGVEKVQWVYISQSDLWILAIFEMHFIEDRYEKIGKPTVAMNSPSAFRPTGT</sequence>
<name>A0AAD7JRA8_9AGAR</name>
<organism evidence="2 3">
    <name type="scientific">Mycena maculata</name>
    <dbReference type="NCBI Taxonomy" id="230809"/>
    <lineage>
        <taxon>Eukaryota</taxon>
        <taxon>Fungi</taxon>
        <taxon>Dikarya</taxon>
        <taxon>Basidiomycota</taxon>
        <taxon>Agaricomycotina</taxon>
        <taxon>Agaricomycetes</taxon>
        <taxon>Agaricomycetidae</taxon>
        <taxon>Agaricales</taxon>
        <taxon>Marasmiineae</taxon>
        <taxon>Mycenaceae</taxon>
        <taxon>Mycena</taxon>
    </lineage>
</organism>
<dbReference type="Pfam" id="PF04057">
    <property type="entry name" value="Rep-A_N"/>
    <property type="match status" value="1"/>
</dbReference>
<reference evidence="2" key="1">
    <citation type="submission" date="2023-03" db="EMBL/GenBank/DDBJ databases">
        <title>Massive genome expansion in bonnet fungi (Mycena s.s.) driven by repeated elements and novel gene families across ecological guilds.</title>
        <authorList>
            <consortium name="Lawrence Berkeley National Laboratory"/>
            <person name="Harder C.B."/>
            <person name="Miyauchi S."/>
            <person name="Viragh M."/>
            <person name="Kuo A."/>
            <person name="Thoen E."/>
            <person name="Andreopoulos B."/>
            <person name="Lu D."/>
            <person name="Skrede I."/>
            <person name="Drula E."/>
            <person name="Henrissat B."/>
            <person name="Morin E."/>
            <person name="Kohler A."/>
            <person name="Barry K."/>
            <person name="LaButti K."/>
            <person name="Morin E."/>
            <person name="Salamov A."/>
            <person name="Lipzen A."/>
            <person name="Mereny Z."/>
            <person name="Hegedus B."/>
            <person name="Baldrian P."/>
            <person name="Stursova M."/>
            <person name="Weitz H."/>
            <person name="Taylor A."/>
            <person name="Grigoriev I.V."/>
            <person name="Nagy L.G."/>
            <person name="Martin F."/>
            <person name="Kauserud H."/>
        </authorList>
    </citation>
    <scope>NUCLEOTIDE SEQUENCE</scope>
    <source>
        <strain evidence="2">CBHHK188m</strain>
    </source>
</reference>
<evidence type="ECO:0000313" key="2">
    <source>
        <dbReference type="EMBL" id="KAJ7769083.1"/>
    </source>
</evidence>
<dbReference type="SUPFAM" id="SSF50249">
    <property type="entry name" value="Nucleic acid-binding proteins"/>
    <property type="match status" value="1"/>
</dbReference>
<keyword evidence="3" id="KW-1185">Reference proteome</keyword>
<accession>A0AAD7JRA8</accession>
<dbReference type="Proteomes" id="UP001215280">
    <property type="component" value="Unassembled WGS sequence"/>
</dbReference>
<dbReference type="AlphaFoldDB" id="A0AAD7JRA8"/>
<protein>
    <recommendedName>
        <fullName evidence="1">Replication factor-A protein 1 N-terminal domain-containing protein</fullName>
    </recommendedName>
</protein>
<dbReference type="EMBL" id="JARJLG010000026">
    <property type="protein sequence ID" value="KAJ7769083.1"/>
    <property type="molecule type" value="Genomic_DNA"/>
</dbReference>